<feature type="compositionally biased region" description="Polar residues" evidence="2">
    <location>
        <begin position="250"/>
        <end position="262"/>
    </location>
</feature>
<evidence type="ECO:0000256" key="2">
    <source>
        <dbReference type="SAM" id="MobiDB-lite"/>
    </source>
</evidence>
<proteinExistence type="predicted"/>
<feature type="compositionally biased region" description="Basic and acidic residues" evidence="2">
    <location>
        <begin position="263"/>
        <end position="282"/>
    </location>
</feature>
<organism evidence="3">
    <name type="scientific">Tanacetum cinerariifolium</name>
    <name type="common">Dalmatian daisy</name>
    <name type="synonym">Chrysanthemum cinerariifolium</name>
    <dbReference type="NCBI Taxonomy" id="118510"/>
    <lineage>
        <taxon>Eukaryota</taxon>
        <taxon>Viridiplantae</taxon>
        <taxon>Streptophyta</taxon>
        <taxon>Embryophyta</taxon>
        <taxon>Tracheophyta</taxon>
        <taxon>Spermatophyta</taxon>
        <taxon>Magnoliopsida</taxon>
        <taxon>eudicotyledons</taxon>
        <taxon>Gunneridae</taxon>
        <taxon>Pentapetalae</taxon>
        <taxon>asterids</taxon>
        <taxon>campanulids</taxon>
        <taxon>Asterales</taxon>
        <taxon>Asteraceae</taxon>
        <taxon>Asteroideae</taxon>
        <taxon>Anthemideae</taxon>
        <taxon>Anthemidinae</taxon>
        <taxon>Tanacetum</taxon>
    </lineage>
</organism>
<evidence type="ECO:0000313" key="3">
    <source>
        <dbReference type="EMBL" id="GEU86447.1"/>
    </source>
</evidence>
<feature type="region of interest" description="Disordered" evidence="2">
    <location>
        <begin position="240"/>
        <end position="284"/>
    </location>
</feature>
<sequence length="324" mass="36313">MEESSKKAEESGSKKAVDELESVNLKKQKLYKNVKAEVEDDQEEVEMKKHMEIVPDEIAIDVILQATKPPIIIDCKIIKEGKMGYFQIIRADGSLKSGATNNVADENVTITSNDPLLNGENRMHLNEMMDLCTNLQKEILDLKKRKSRTLRLKRIRKVGSARRIESFDEAGLGDQEDASKQGRKIADLDADEEITLVDESAKDQGSVAQVSAVASVIINEITLAKAHEALKTSKPKIRGIAIREHKEPNKSLTTTTQPISSKSQDKGKAKMVEPKKPLKKQDQIMYDQEVTLNLQAKLEAKLEEEEERLARKKEKEANIALIES</sequence>
<gene>
    <name evidence="3" type="ORF">Tci_058425</name>
</gene>
<name>A0A6L2NLE7_TANCI</name>
<comment type="caution">
    <text evidence="3">The sequence shown here is derived from an EMBL/GenBank/DDBJ whole genome shotgun (WGS) entry which is preliminary data.</text>
</comment>
<dbReference type="EMBL" id="BKCJ010009324">
    <property type="protein sequence ID" value="GEU86447.1"/>
    <property type="molecule type" value="Genomic_DNA"/>
</dbReference>
<feature type="coiled-coil region" evidence="1">
    <location>
        <begin position="288"/>
        <end position="319"/>
    </location>
</feature>
<accession>A0A6L2NLE7</accession>
<protein>
    <submittedName>
        <fullName evidence="3">Uncharacterized protein</fullName>
    </submittedName>
</protein>
<reference evidence="3" key="1">
    <citation type="journal article" date="2019" name="Sci. Rep.">
        <title>Draft genome of Tanacetum cinerariifolium, the natural source of mosquito coil.</title>
        <authorList>
            <person name="Yamashiro T."/>
            <person name="Shiraishi A."/>
            <person name="Satake H."/>
            <person name="Nakayama K."/>
        </authorList>
    </citation>
    <scope>NUCLEOTIDE SEQUENCE</scope>
</reference>
<dbReference type="AlphaFoldDB" id="A0A6L2NLE7"/>
<keyword evidence="1" id="KW-0175">Coiled coil</keyword>
<evidence type="ECO:0000256" key="1">
    <source>
        <dbReference type="SAM" id="Coils"/>
    </source>
</evidence>